<sequence>MAPEIGGSDGGDAKSASNPIKTIVVLVQENRSFDHMIGWMKTLNPEIDGVSDETQFSNPISTSDPNSPSLHFGNASAFVDPDPGHSIQDIFEQIFGQPWSAAAAAQSSSATMRGFAQNAERIGKGMSATVMNGFRPEAVPVFKELVSEFGLCDRWFAAVPASTQPNRLYVHSATSFGLSSNDTKQLIGGLPQKTIFESLDEEGFSFGIYYQYLPTTLFYRNLRKLKYAKNFHQFDIDFKSHCREGKLPNYVVIEQRYFDLASIPGNDDHPSHDVSEGQKFIKQVYEALRSSPQWNHILFLITYDEHGGFFDHVPPPLAGVPNPDGLVGPPPYNFNFDRLGVRVPTLFISPWIEPGTVLHRAEGPDRTSEFEHSSIAATVKKIFGLKQFLTKRDEWAGTFEIVLNRQSPRTDCPVTLNDAVKLRDVGANETRQISEFQEEIVQLAAVLKGDADKEIYPYKLVEKMSVSEAASYCENAMKSFLRECEKAKENGADESQIVVCGSQPQLSNHKPKSFARKLVSCLACHH</sequence>
<dbReference type="Proteomes" id="UP000504603">
    <property type="component" value="Unplaced"/>
</dbReference>
<evidence type="ECO:0000313" key="4">
    <source>
        <dbReference type="RefSeq" id="XP_022155704.1"/>
    </source>
</evidence>
<gene>
    <name evidence="4" type="primary">LOC111022768</name>
</gene>
<dbReference type="KEGG" id="mcha:111022768"/>
<dbReference type="AlphaFoldDB" id="A0A6J1DR24"/>
<comment type="similarity">
    <text evidence="1">Belongs to the bacterial phospholipase C family.</text>
</comment>
<dbReference type="InterPro" id="IPR017850">
    <property type="entry name" value="Alkaline_phosphatase_core_sf"/>
</dbReference>
<dbReference type="PANTHER" id="PTHR31956">
    <property type="entry name" value="NON-SPECIFIC PHOSPHOLIPASE C4-RELATED"/>
    <property type="match status" value="1"/>
</dbReference>
<dbReference type="InterPro" id="IPR007312">
    <property type="entry name" value="Phosphoesterase"/>
</dbReference>
<dbReference type="PANTHER" id="PTHR31956:SF28">
    <property type="entry name" value="NON-SPECIFIC PHOSPHOLIPASE C4-RELATED"/>
    <property type="match status" value="1"/>
</dbReference>
<protein>
    <submittedName>
        <fullName evidence="4">Non-specific phospholipase C3-like</fullName>
    </submittedName>
</protein>
<dbReference type="OrthoDB" id="5135119at2759"/>
<dbReference type="GeneID" id="111022768"/>
<dbReference type="Gene3D" id="3.40.720.10">
    <property type="entry name" value="Alkaline Phosphatase, subunit A"/>
    <property type="match status" value="2"/>
</dbReference>
<dbReference type="GO" id="GO:0009395">
    <property type="term" value="P:phospholipid catabolic process"/>
    <property type="evidence" value="ECO:0007669"/>
    <property type="project" value="TreeGrafter"/>
</dbReference>
<dbReference type="GO" id="GO:0042578">
    <property type="term" value="F:phosphoric ester hydrolase activity"/>
    <property type="evidence" value="ECO:0007669"/>
    <property type="project" value="UniProtKB-ARBA"/>
</dbReference>
<evidence type="ECO:0000256" key="2">
    <source>
        <dbReference type="ARBA" id="ARBA00022801"/>
    </source>
</evidence>
<organism evidence="3 4">
    <name type="scientific">Momordica charantia</name>
    <name type="common">Bitter gourd</name>
    <name type="synonym">Balsam pear</name>
    <dbReference type="NCBI Taxonomy" id="3673"/>
    <lineage>
        <taxon>Eukaryota</taxon>
        <taxon>Viridiplantae</taxon>
        <taxon>Streptophyta</taxon>
        <taxon>Embryophyta</taxon>
        <taxon>Tracheophyta</taxon>
        <taxon>Spermatophyta</taxon>
        <taxon>Magnoliopsida</taxon>
        <taxon>eudicotyledons</taxon>
        <taxon>Gunneridae</taxon>
        <taxon>Pentapetalae</taxon>
        <taxon>rosids</taxon>
        <taxon>fabids</taxon>
        <taxon>Cucurbitales</taxon>
        <taxon>Cucurbitaceae</taxon>
        <taxon>Momordiceae</taxon>
        <taxon>Momordica</taxon>
    </lineage>
</organism>
<dbReference type="RefSeq" id="XP_022155704.1">
    <property type="nucleotide sequence ID" value="XM_022300012.1"/>
</dbReference>
<evidence type="ECO:0000256" key="1">
    <source>
        <dbReference type="ARBA" id="ARBA00009717"/>
    </source>
</evidence>
<reference evidence="4" key="1">
    <citation type="submission" date="2025-08" db="UniProtKB">
        <authorList>
            <consortium name="RefSeq"/>
        </authorList>
    </citation>
    <scope>IDENTIFICATION</scope>
    <source>
        <strain evidence="4">OHB3-1</strain>
    </source>
</reference>
<dbReference type="SUPFAM" id="SSF53649">
    <property type="entry name" value="Alkaline phosphatase-like"/>
    <property type="match status" value="1"/>
</dbReference>
<evidence type="ECO:0000313" key="3">
    <source>
        <dbReference type="Proteomes" id="UP000504603"/>
    </source>
</evidence>
<keyword evidence="3" id="KW-1185">Reference proteome</keyword>
<proteinExistence type="inferred from homology"/>
<keyword evidence="2" id="KW-0378">Hydrolase</keyword>
<dbReference type="Pfam" id="PF04185">
    <property type="entry name" value="Phosphoesterase"/>
    <property type="match status" value="1"/>
</dbReference>
<name>A0A6J1DR24_MOMCH</name>
<dbReference type="FunFam" id="3.40.720.10:FF:000011">
    <property type="entry name" value="Non-specific phospholipase C1"/>
    <property type="match status" value="1"/>
</dbReference>
<accession>A0A6J1DR24</accession>